<dbReference type="GO" id="GO:0005509">
    <property type="term" value="F:calcium ion binding"/>
    <property type="evidence" value="ECO:0007669"/>
    <property type="project" value="InterPro"/>
</dbReference>
<keyword evidence="10" id="KW-1185">Reference proteome</keyword>
<dbReference type="OrthoDB" id="1522982at2"/>
<dbReference type="Gene3D" id="4.10.1080.10">
    <property type="entry name" value="TSP type-3 repeat"/>
    <property type="match status" value="2"/>
</dbReference>
<keyword evidence="2 7" id="KW-0732">Signal</keyword>
<feature type="domain" description="OmpA-like" evidence="8">
    <location>
        <begin position="384"/>
        <end position="501"/>
    </location>
</feature>
<evidence type="ECO:0000256" key="4">
    <source>
        <dbReference type="ARBA" id="ARBA00023237"/>
    </source>
</evidence>
<dbReference type="Pfam" id="PF00691">
    <property type="entry name" value="OmpA"/>
    <property type="match status" value="1"/>
</dbReference>
<dbReference type="InterPro" id="IPR028974">
    <property type="entry name" value="TSP_type-3_rpt"/>
</dbReference>
<feature type="signal peptide" evidence="7">
    <location>
        <begin position="1"/>
        <end position="27"/>
    </location>
</feature>
<dbReference type="InterPro" id="IPR003367">
    <property type="entry name" value="Thrombospondin_3-like_rpt"/>
</dbReference>
<dbReference type="PANTHER" id="PTHR30329">
    <property type="entry name" value="STATOR ELEMENT OF FLAGELLAR MOTOR COMPLEX"/>
    <property type="match status" value="1"/>
</dbReference>
<evidence type="ECO:0000259" key="8">
    <source>
        <dbReference type="PROSITE" id="PS51123"/>
    </source>
</evidence>
<reference evidence="9 10" key="1">
    <citation type="submission" date="2017-11" db="EMBL/GenBank/DDBJ databases">
        <title>Genomic Encyclopedia of Archaeal and Bacterial Type Strains, Phase II (KMG-II): From Individual Species to Whole Genera.</title>
        <authorList>
            <person name="Goeker M."/>
        </authorList>
    </citation>
    <scope>NUCLEOTIDE SEQUENCE [LARGE SCALE GENOMIC DNA]</scope>
    <source>
        <strain evidence="9 10">DSM 11115</strain>
    </source>
</reference>
<dbReference type="InterPro" id="IPR050330">
    <property type="entry name" value="Bact_OuterMem_StrucFunc"/>
</dbReference>
<dbReference type="Gene3D" id="3.30.1330.60">
    <property type="entry name" value="OmpA-like domain"/>
    <property type="match status" value="1"/>
</dbReference>
<keyword evidence="4" id="KW-0998">Cell outer membrane</keyword>
<dbReference type="EMBL" id="PGFA01000002">
    <property type="protein sequence ID" value="PJJ54926.1"/>
    <property type="molecule type" value="Genomic_DNA"/>
</dbReference>
<feature type="compositionally biased region" description="Basic residues" evidence="6">
    <location>
        <begin position="522"/>
        <end position="533"/>
    </location>
</feature>
<evidence type="ECO:0000256" key="6">
    <source>
        <dbReference type="SAM" id="MobiDB-lite"/>
    </source>
</evidence>
<dbReference type="Pfam" id="PF02412">
    <property type="entry name" value="TSP_3"/>
    <property type="match status" value="4"/>
</dbReference>
<accession>A0A2M9BAF8</accession>
<organism evidence="9 10">
    <name type="scientific">Hymenobacter chitinivorans DSM 11115</name>
    <dbReference type="NCBI Taxonomy" id="1121954"/>
    <lineage>
        <taxon>Bacteria</taxon>
        <taxon>Pseudomonadati</taxon>
        <taxon>Bacteroidota</taxon>
        <taxon>Cytophagia</taxon>
        <taxon>Cytophagales</taxon>
        <taxon>Hymenobacteraceae</taxon>
        <taxon>Hymenobacter</taxon>
    </lineage>
</organism>
<dbReference type="InterPro" id="IPR036737">
    <property type="entry name" value="OmpA-like_sf"/>
</dbReference>
<feature type="chain" id="PRO_5014702427" evidence="7">
    <location>
        <begin position="28"/>
        <end position="562"/>
    </location>
</feature>
<dbReference type="PANTHER" id="PTHR30329:SF21">
    <property type="entry name" value="LIPOPROTEIN YIAD-RELATED"/>
    <property type="match status" value="1"/>
</dbReference>
<dbReference type="AlphaFoldDB" id="A0A2M9BAF8"/>
<dbReference type="GO" id="GO:0009279">
    <property type="term" value="C:cell outer membrane"/>
    <property type="evidence" value="ECO:0007669"/>
    <property type="project" value="UniProtKB-SubCell"/>
</dbReference>
<dbReference type="Proteomes" id="UP000228535">
    <property type="component" value="Unassembled WGS sequence"/>
</dbReference>
<protein>
    <submittedName>
        <fullName evidence="9">Outer membrane protein OmpA-like peptidoglycan-associated protein</fullName>
    </submittedName>
</protein>
<proteinExistence type="predicted"/>
<dbReference type="CDD" id="cd07185">
    <property type="entry name" value="OmpA_C-like"/>
    <property type="match status" value="1"/>
</dbReference>
<evidence type="ECO:0000256" key="3">
    <source>
        <dbReference type="ARBA" id="ARBA00023136"/>
    </source>
</evidence>
<evidence type="ECO:0000313" key="10">
    <source>
        <dbReference type="Proteomes" id="UP000228535"/>
    </source>
</evidence>
<dbReference type="RefSeq" id="WP_100337521.1">
    <property type="nucleotide sequence ID" value="NZ_PGFA01000002.1"/>
</dbReference>
<dbReference type="InterPro" id="IPR006665">
    <property type="entry name" value="OmpA-like"/>
</dbReference>
<keyword evidence="3 5" id="KW-0472">Membrane</keyword>
<dbReference type="PRINTS" id="PR01021">
    <property type="entry name" value="OMPADOMAIN"/>
</dbReference>
<evidence type="ECO:0000256" key="5">
    <source>
        <dbReference type="PROSITE-ProRule" id="PRU00473"/>
    </source>
</evidence>
<dbReference type="PROSITE" id="PS51123">
    <property type="entry name" value="OMPA_2"/>
    <property type="match status" value="1"/>
</dbReference>
<dbReference type="SUPFAM" id="SSF103088">
    <property type="entry name" value="OmpA-like"/>
    <property type="match status" value="1"/>
</dbReference>
<comment type="caution">
    <text evidence="9">The sequence shown here is derived from an EMBL/GenBank/DDBJ whole genome shotgun (WGS) entry which is preliminary data.</text>
</comment>
<evidence type="ECO:0000256" key="7">
    <source>
        <dbReference type="SAM" id="SignalP"/>
    </source>
</evidence>
<comment type="subcellular location">
    <subcellularLocation>
        <location evidence="1">Cell outer membrane</location>
    </subcellularLocation>
</comment>
<feature type="region of interest" description="Disordered" evidence="6">
    <location>
        <begin position="506"/>
        <end position="562"/>
    </location>
</feature>
<evidence type="ECO:0000256" key="1">
    <source>
        <dbReference type="ARBA" id="ARBA00004442"/>
    </source>
</evidence>
<evidence type="ECO:0000256" key="2">
    <source>
        <dbReference type="ARBA" id="ARBA00022729"/>
    </source>
</evidence>
<dbReference type="InterPro" id="IPR006664">
    <property type="entry name" value="OMP_bac"/>
</dbReference>
<sequence length="562" mass="59391">MKHLLLRFQFVVTALGLAALVAPPAQAQTSERRTGLGLVANGLQYQGDFGSDYWKLDNTQLAPGLVINQYLGKGLDLSTQVLYGELTGRRSENTHFKTTLINVNLGFKLKLNNGWALKENSLIQPYLLAAPGWTYASRTGQFGGARIDLDKGYVDLFAAAGISLRLGAGVSVFVQSGQHLPMYANLDGTVEAGTPRWADRFLQHSVGLTFNLGQALDMDEDGVSDRLDKCANTPAGVLVDDNGCPLDGDADGVPDYLDACATEAGVAELRGCPDKDNDGVTDSEDNCPDIAGSIDRQGCPDADSDGIIDPDDKCPDTPAGATVDASGCPVADTTDSTAVAPAAPVPAPASTDTDGDGVLNAADRCPNSAGPASNGGCPEIRAEVRRSLQAATRSIRFETNKAVLLPSSYPTLDALVPVLSDYPDYSLSIAGHTDNKGPAAFNLALSRERAAAARRYLVEKGVAENRIEMRGYGPRYPIVSNATDAGRARNRRVEFDLFVSSGKNAAQAKYGAQPTSTPAKAGKARSVRKKALRKAPTTKTGTRKAVRPGTTVRKPVAPRAKR</sequence>
<gene>
    <name evidence="9" type="ORF">CLV45_3272</name>
</gene>
<dbReference type="GO" id="GO:0007155">
    <property type="term" value="P:cell adhesion"/>
    <property type="evidence" value="ECO:0007669"/>
    <property type="project" value="InterPro"/>
</dbReference>
<name>A0A2M9BAF8_9BACT</name>
<evidence type="ECO:0000313" key="9">
    <source>
        <dbReference type="EMBL" id="PJJ54926.1"/>
    </source>
</evidence>
<dbReference type="SUPFAM" id="SSF103647">
    <property type="entry name" value="TSP type-3 repeat"/>
    <property type="match status" value="2"/>
</dbReference>